<keyword evidence="5" id="KW-1185">Reference proteome</keyword>
<dbReference type="InterPro" id="IPR009057">
    <property type="entry name" value="Homeodomain-like_sf"/>
</dbReference>
<keyword evidence="1 2" id="KW-0238">DNA-binding</keyword>
<proteinExistence type="predicted"/>
<dbReference type="PATRIC" id="fig|1423727.3.peg.1094"/>
<dbReference type="Pfam" id="PF00440">
    <property type="entry name" value="TetR_N"/>
    <property type="match status" value="1"/>
</dbReference>
<dbReference type="Proteomes" id="UP000051672">
    <property type="component" value="Unassembled WGS sequence"/>
</dbReference>
<protein>
    <submittedName>
        <fullName evidence="4">Regulatory protein TetR</fullName>
    </submittedName>
</protein>
<dbReference type="RefSeq" id="WP_057894369.1">
    <property type="nucleotide sequence ID" value="NZ_AYZQ01000002.1"/>
</dbReference>
<feature type="domain" description="HTH tetR-type" evidence="3">
    <location>
        <begin position="6"/>
        <end position="66"/>
    </location>
</feature>
<reference evidence="4 5" key="1">
    <citation type="journal article" date="2015" name="Genome Announc.">
        <title>Expanding the biotechnology potential of lactobacilli through comparative genomics of 213 strains and associated genera.</title>
        <authorList>
            <person name="Sun Z."/>
            <person name="Harris H.M."/>
            <person name="McCann A."/>
            <person name="Guo C."/>
            <person name="Argimon S."/>
            <person name="Zhang W."/>
            <person name="Yang X."/>
            <person name="Jeffery I.B."/>
            <person name="Cooney J.C."/>
            <person name="Kagawa T.F."/>
            <person name="Liu W."/>
            <person name="Song Y."/>
            <person name="Salvetti E."/>
            <person name="Wrobel A."/>
            <person name="Rasinkangas P."/>
            <person name="Parkhill J."/>
            <person name="Rea M.C."/>
            <person name="O'Sullivan O."/>
            <person name="Ritari J."/>
            <person name="Douillard F.P."/>
            <person name="Paul Ross R."/>
            <person name="Yang R."/>
            <person name="Briner A.E."/>
            <person name="Felis G.E."/>
            <person name="de Vos W.M."/>
            <person name="Barrangou R."/>
            <person name="Klaenhammer T.R."/>
            <person name="Caufield P.W."/>
            <person name="Cui Y."/>
            <person name="Zhang H."/>
            <person name="O'Toole P.W."/>
        </authorList>
    </citation>
    <scope>NUCLEOTIDE SEQUENCE [LARGE SCALE GENOMIC DNA]</scope>
    <source>
        <strain evidence="4 5">DSM 23927</strain>
    </source>
</reference>
<dbReference type="PROSITE" id="PS50977">
    <property type="entry name" value="HTH_TETR_2"/>
    <property type="match status" value="1"/>
</dbReference>
<dbReference type="InterPro" id="IPR050624">
    <property type="entry name" value="HTH-type_Tx_Regulator"/>
</dbReference>
<dbReference type="PRINTS" id="PR00455">
    <property type="entry name" value="HTHTETR"/>
</dbReference>
<dbReference type="Gene3D" id="1.10.357.10">
    <property type="entry name" value="Tetracycline Repressor, domain 2"/>
    <property type="match status" value="1"/>
</dbReference>
<dbReference type="STRING" id="1423727.FC34_GL001081"/>
<evidence type="ECO:0000259" key="3">
    <source>
        <dbReference type="PROSITE" id="PS50977"/>
    </source>
</evidence>
<name>A0A0R2AXI7_9LACO</name>
<dbReference type="PANTHER" id="PTHR43479">
    <property type="entry name" value="ACREF/ENVCD OPERON REPRESSOR-RELATED"/>
    <property type="match status" value="1"/>
</dbReference>
<feature type="DNA-binding region" description="H-T-H motif" evidence="2">
    <location>
        <begin position="29"/>
        <end position="48"/>
    </location>
</feature>
<dbReference type="SUPFAM" id="SSF46689">
    <property type="entry name" value="Homeodomain-like"/>
    <property type="match status" value="1"/>
</dbReference>
<gene>
    <name evidence="4" type="ORF">FC34_GL001081</name>
</gene>
<dbReference type="AlphaFoldDB" id="A0A0R2AXI7"/>
<dbReference type="EMBL" id="AYZQ01000002">
    <property type="protein sequence ID" value="KRM72097.1"/>
    <property type="molecule type" value="Genomic_DNA"/>
</dbReference>
<dbReference type="InterPro" id="IPR001647">
    <property type="entry name" value="HTH_TetR"/>
</dbReference>
<dbReference type="GO" id="GO:0003677">
    <property type="term" value="F:DNA binding"/>
    <property type="evidence" value="ECO:0007669"/>
    <property type="project" value="UniProtKB-UniRule"/>
</dbReference>
<comment type="caution">
    <text evidence="4">The sequence shown here is derived from an EMBL/GenBank/DDBJ whole genome shotgun (WGS) entry which is preliminary data.</text>
</comment>
<evidence type="ECO:0000313" key="4">
    <source>
        <dbReference type="EMBL" id="KRM72097.1"/>
    </source>
</evidence>
<evidence type="ECO:0000256" key="1">
    <source>
        <dbReference type="ARBA" id="ARBA00023125"/>
    </source>
</evidence>
<organism evidence="4 5">
    <name type="scientific">Lacticaseibacillus brantae DSM 23927</name>
    <dbReference type="NCBI Taxonomy" id="1423727"/>
    <lineage>
        <taxon>Bacteria</taxon>
        <taxon>Bacillati</taxon>
        <taxon>Bacillota</taxon>
        <taxon>Bacilli</taxon>
        <taxon>Lactobacillales</taxon>
        <taxon>Lactobacillaceae</taxon>
        <taxon>Lacticaseibacillus</taxon>
    </lineage>
</organism>
<dbReference type="PANTHER" id="PTHR43479:SF11">
    <property type="entry name" value="ACREF_ENVCD OPERON REPRESSOR-RELATED"/>
    <property type="match status" value="1"/>
</dbReference>
<sequence>MKIKTEKQYNRIIEGATAVLLAEGLAGFSTLKVSKLIKMSQSNIYVYFKNKEDLLISTFTYHQQKYVAELTKAWQPELPPRELLKAFIRAVYQFSQDFKDSLAIIWMVRQSTELRSKIPQVEDDQIFKDLFNLLADYQNQKIIRDYPLLYTTNVIFAAIINYIQLLDSHELSNQEMPLDALVTFVADFLFV</sequence>
<evidence type="ECO:0000313" key="5">
    <source>
        <dbReference type="Proteomes" id="UP000051672"/>
    </source>
</evidence>
<evidence type="ECO:0000256" key="2">
    <source>
        <dbReference type="PROSITE-ProRule" id="PRU00335"/>
    </source>
</evidence>
<dbReference type="OrthoDB" id="9809994at2"/>
<accession>A0A0R2AXI7</accession>